<dbReference type="AlphaFoldDB" id="A0A4S8KVI7"/>
<accession>A0A4S8KVI7</accession>
<evidence type="ECO:0000256" key="1">
    <source>
        <dbReference type="SAM" id="MobiDB-lite"/>
    </source>
</evidence>
<dbReference type="Proteomes" id="UP000297245">
    <property type="component" value="Unassembled WGS sequence"/>
</dbReference>
<evidence type="ECO:0000313" key="2">
    <source>
        <dbReference type="EMBL" id="THU79929.1"/>
    </source>
</evidence>
<sequence>MTVVKTETVIIWVTVTSKKRGLLGTGRSDKRRVPVALDEVSIMTHNPLTQIFWQYIFVNAYPVPFTGWPGLGQSINSDGKPTANVTSQPRTIPGLFCVRKAIGEAWTSLSDCLLLMVNIKNTFFWKRSTIIPFAVTNTSGRVWVQPLRWWVTGRSEQAPLAGTGKSFIESASTTQTNKRAKQNRPITKGLGTNL</sequence>
<gene>
    <name evidence="2" type="ORF">K435DRAFT_810302</name>
</gene>
<proteinExistence type="predicted"/>
<dbReference type="EMBL" id="ML179959">
    <property type="protein sequence ID" value="THU79929.1"/>
    <property type="molecule type" value="Genomic_DNA"/>
</dbReference>
<reference evidence="2 3" key="1">
    <citation type="journal article" date="2019" name="Nat. Ecol. Evol.">
        <title>Megaphylogeny resolves global patterns of mushroom evolution.</title>
        <authorList>
            <person name="Varga T."/>
            <person name="Krizsan K."/>
            <person name="Foldi C."/>
            <person name="Dima B."/>
            <person name="Sanchez-Garcia M."/>
            <person name="Sanchez-Ramirez S."/>
            <person name="Szollosi G.J."/>
            <person name="Szarkandi J.G."/>
            <person name="Papp V."/>
            <person name="Albert L."/>
            <person name="Andreopoulos W."/>
            <person name="Angelini C."/>
            <person name="Antonin V."/>
            <person name="Barry K.W."/>
            <person name="Bougher N.L."/>
            <person name="Buchanan P."/>
            <person name="Buyck B."/>
            <person name="Bense V."/>
            <person name="Catcheside P."/>
            <person name="Chovatia M."/>
            <person name="Cooper J."/>
            <person name="Damon W."/>
            <person name="Desjardin D."/>
            <person name="Finy P."/>
            <person name="Geml J."/>
            <person name="Haridas S."/>
            <person name="Hughes K."/>
            <person name="Justo A."/>
            <person name="Karasinski D."/>
            <person name="Kautmanova I."/>
            <person name="Kiss B."/>
            <person name="Kocsube S."/>
            <person name="Kotiranta H."/>
            <person name="LaButti K.M."/>
            <person name="Lechner B.E."/>
            <person name="Liimatainen K."/>
            <person name="Lipzen A."/>
            <person name="Lukacs Z."/>
            <person name="Mihaltcheva S."/>
            <person name="Morgado L.N."/>
            <person name="Niskanen T."/>
            <person name="Noordeloos M.E."/>
            <person name="Ohm R.A."/>
            <person name="Ortiz-Santana B."/>
            <person name="Ovrebo C."/>
            <person name="Racz N."/>
            <person name="Riley R."/>
            <person name="Savchenko A."/>
            <person name="Shiryaev A."/>
            <person name="Soop K."/>
            <person name="Spirin V."/>
            <person name="Szebenyi C."/>
            <person name="Tomsovsky M."/>
            <person name="Tulloss R.E."/>
            <person name="Uehling J."/>
            <person name="Grigoriev I.V."/>
            <person name="Vagvolgyi C."/>
            <person name="Papp T."/>
            <person name="Martin F.M."/>
            <person name="Miettinen O."/>
            <person name="Hibbett D.S."/>
            <person name="Nagy L.G."/>
        </authorList>
    </citation>
    <scope>NUCLEOTIDE SEQUENCE [LARGE SCALE GENOMIC DNA]</scope>
    <source>
        <strain evidence="2 3">CBS 962.96</strain>
    </source>
</reference>
<name>A0A4S8KVI7_DENBC</name>
<evidence type="ECO:0000313" key="3">
    <source>
        <dbReference type="Proteomes" id="UP000297245"/>
    </source>
</evidence>
<feature type="region of interest" description="Disordered" evidence="1">
    <location>
        <begin position="171"/>
        <end position="194"/>
    </location>
</feature>
<keyword evidence="3" id="KW-1185">Reference proteome</keyword>
<protein>
    <submittedName>
        <fullName evidence="2">Uncharacterized protein</fullName>
    </submittedName>
</protein>
<organism evidence="2 3">
    <name type="scientific">Dendrothele bispora (strain CBS 962.96)</name>
    <dbReference type="NCBI Taxonomy" id="1314807"/>
    <lineage>
        <taxon>Eukaryota</taxon>
        <taxon>Fungi</taxon>
        <taxon>Dikarya</taxon>
        <taxon>Basidiomycota</taxon>
        <taxon>Agaricomycotina</taxon>
        <taxon>Agaricomycetes</taxon>
        <taxon>Agaricomycetidae</taxon>
        <taxon>Agaricales</taxon>
        <taxon>Agaricales incertae sedis</taxon>
        <taxon>Dendrothele</taxon>
    </lineage>
</organism>